<name>A0ABW1NUU5_9ACTN</name>
<dbReference type="RefSeq" id="WP_380762633.1">
    <property type="nucleotide sequence ID" value="NZ_JBHSRF010000107.1"/>
</dbReference>
<reference evidence="4" key="1">
    <citation type="journal article" date="2019" name="Int. J. Syst. Evol. Microbiol.">
        <title>The Global Catalogue of Microorganisms (GCM) 10K type strain sequencing project: providing services to taxonomists for standard genome sequencing and annotation.</title>
        <authorList>
            <consortium name="The Broad Institute Genomics Platform"/>
            <consortium name="The Broad Institute Genome Sequencing Center for Infectious Disease"/>
            <person name="Wu L."/>
            <person name="Ma J."/>
        </authorList>
    </citation>
    <scope>NUCLEOTIDE SEQUENCE [LARGE SCALE GENOMIC DNA]</scope>
    <source>
        <strain evidence="4">JCM 30346</strain>
    </source>
</reference>
<dbReference type="InterPro" id="IPR019681">
    <property type="entry name" value="DUF2530"/>
</dbReference>
<feature type="transmembrane region" description="Helical" evidence="2">
    <location>
        <begin position="45"/>
        <end position="64"/>
    </location>
</feature>
<feature type="compositionally biased region" description="Basic and acidic residues" evidence="1">
    <location>
        <begin position="70"/>
        <end position="80"/>
    </location>
</feature>
<dbReference type="Proteomes" id="UP001596137">
    <property type="component" value="Unassembled WGS sequence"/>
</dbReference>
<evidence type="ECO:0000256" key="2">
    <source>
        <dbReference type="SAM" id="Phobius"/>
    </source>
</evidence>
<evidence type="ECO:0000313" key="3">
    <source>
        <dbReference type="EMBL" id="MFC6086940.1"/>
    </source>
</evidence>
<gene>
    <name evidence="3" type="ORF">ACFP1K_37645</name>
</gene>
<keyword evidence="4" id="KW-1185">Reference proteome</keyword>
<evidence type="ECO:0000256" key="1">
    <source>
        <dbReference type="SAM" id="MobiDB-lite"/>
    </source>
</evidence>
<keyword evidence="2" id="KW-0472">Membrane</keyword>
<feature type="transmembrane region" description="Helical" evidence="2">
    <location>
        <begin position="20"/>
        <end position="39"/>
    </location>
</feature>
<keyword evidence="2" id="KW-0812">Transmembrane</keyword>
<comment type="caution">
    <text evidence="3">The sequence shown here is derived from an EMBL/GenBank/DDBJ whole genome shotgun (WGS) entry which is preliminary data.</text>
</comment>
<feature type="region of interest" description="Disordered" evidence="1">
    <location>
        <begin position="70"/>
        <end position="116"/>
    </location>
</feature>
<evidence type="ECO:0000313" key="4">
    <source>
        <dbReference type="Proteomes" id="UP001596137"/>
    </source>
</evidence>
<sequence>MNEPRPPDLAPLKTNDAATILAGTGLWAVALIVLLIVQPGPDRQWWIWTCVAGIGLGLFGVWHVRRRDRREGLEGHEGPESRTTPPGDGDGTGEPPRRQHEDSGGPARLSGHRDQP</sequence>
<proteinExistence type="predicted"/>
<protein>
    <submittedName>
        <fullName evidence="3">DUF2530 domain-containing protein</fullName>
    </submittedName>
</protein>
<organism evidence="3 4">
    <name type="scientific">Sphaerisporangium aureirubrum</name>
    <dbReference type="NCBI Taxonomy" id="1544736"/>
    <lineage>
        <taxon>Bacteria</taxon>
        <taxon>Bacillati</taxon>
        <taxon>Actinomycetota</taxon>
        <taxon>Actinomycetes</taxon>
        <taxon>Streptosporangiales</taxon>
        <taxon>Streptosporangiaceae</taxon>
        <taxon>Sphaerisporangium</taxon>
    </lineage>
</organism>
<dbReference type="EMBL" id="JBHSRF010000107">
    <property type="protein sequence ID" value="MFC6086940.1"/>
    <property type="molecule type" value="Genomic_DNA"/>
</dbReference>
<accession>A0ABW1NUU5</accession>
<dbReference type="Pfam" id="PF10745">
    <property type="entry name" value="DUF2530"/>
    <property type="match status" value="1"/>
</dbReference>
<keyword evidence="2" id="KW-1133">Transmembrane helix</keyword>